<dbReference type="InterPro" id="IPR010982">
    <property type="entry name" value="Lambda_DNA-bd_dom_sf"/>
</dbReference>
<comment type="caution">
    <text evidence="2">The sequence shown here is derived from an EMBL/GenBank/DDBJ whole genome shotgun (WGS) entry which is preliminary data.</text>
</comment>
<dbReference type="Proteomes" id="UP000547879">
    <property type="component" value="Unassembled WGS sequence"/>
</dbReference>
<dbReference type="Pfam" id="PF01381">
    <property type="entry name" value="HTH_3"/>
    <property type="match status" value="1"/>
</dbReference>
<gene>
    <name evidence="2" type="ORF">HNQ72_004837</name>
</gene>
<accession>A0A7W9YAP2</accession>
<dbReference type="GO" id="GO:0003677">
    <property type="term" value="F:DNA binding"/>
    <property type="evidence" value="ECO:0007669"/>
    <property type="project" value="InterPro"/>
</dbReference>
<name>A0A7W9YAP2_9HYPH</name>
<dbReference type="InterPro" id="IPR001387">
    <property type="entry name" value="Cro/C1-type_HTH"/>
</dbReference>
<feature type="domain" description="HTH cro/C1-type" evidence="1">
    <location>
        <begin position="20"/>
        <end position="74"/>
    </location>
</feature>
<keyword evidence="3" id="KW-1185">Reference proteome</keyword>
<dbReference type="SUPFAM" id="SSF47413">
    <property type="entry name" value="lambda repressor-like DNA-binding domains"/>
    <property type="match status" value="1"/>
</dbReference>
<dbReference type="PROSITE" id="PS50943">
    <property type="entry name" value="HTH_CROC1"/>
    <property type="match status" value="1"/>
</dbReference>
<sequence length="85" mass="9466">MSNRKFQPAYGIDDTLGGRISLARDARDISVEEAAQTLGIEPVTWSDWENDRSEPLSDRLEMMASVLQVSVVWLADGRGTGPRWS</sequence>
<organism evidence="2 3">
    <name type="scientific">Rhizobium wenxiniae</name>
    <dbReference type="NCBI Taxonomy" id="1737357"/>
    <lineage>
        <taxon>Bacteria</taxon>
        <taxon>Pseudomonadati</taxon>
        <taxon>Pseudomonadota</taxon>
        <taxon>Alphaproteobacteria</taxon>
        <taxon>Hyphomicrobiales</taxon>
        <taxon>Rhizobiaceae</taxon>
        <taxon>Rhizobium/Agrobacterium group</taxon>
        <taxon>Rhizobium</taxon>
    </lineage>
</organism>
<dbReference type="SMART" id="SM00530">
    <property type="entry name" value="HTH_XRE"/>
    <property type="match status" value="1"/>
</dbReference>
<proteinExistence type="predicted"/>
<protein>
    <submittedName>
        <fullName evidence="2">Transcriptional regulator with XRE-family HTH domain</fullName>
    </submittedName>
</protein>
<evidence type="ECO:0000313" key="3">
    <source>
        <dbReference type="Proteomes" id="UP000547879"/>
    </source>
</evidence>
<dbReference type="CDD" id="cd00093">
    <property type="entry name" value="HTH_XRE"/>
    <property type="match status" value="1"/>
</dbReference>
<reference evidence="2 3" key="1">
    <citation type="submission" date="2020-08" db="EMBL/GenBank/DDBJ databases">
        <title>Genomic Encyclopedia of Type Strains, Phase IV (KMG-IV): sequencing the most valuable type-strain genomes for metagenomic binning, comparative biology and taxonomic classification.</title>
        <authorList>
            <person name="Goeker M."/>
        </authorList>
    </citation>
    <scope>NUCLEOTIDE SEQUENCE [LARGE SCALE GENOMIC DNA]</scope>
    <source>
        <strain evidence="2 3">DSM 100734</strain>
    </source>
</reference>
<dbReference type="AlphaFoldDB" id="A0A7W9YAP2"/>
<dbReference type="Gene3D" id="1.10.260.40">
    <property type="entry name" value="lambda repressor-like DNA-binding domains"/>
    <property type="match status" value="1"/>
</dbReference>
<evidence type="ECO:0000259" key="1">
    <source>
        <dbReference type="PROSITE" id="PS50943"/>
    </source>
</evidence>
<dbReference type="RefSeq" id="WP_183995916.1">
    <property type="nucleotide sequence ID" value="NZ_BMHW01000007.1"/>
</dbReference>
<dbReference type="EMBL" id="JACHEG010000007">
    <property type="protein sequence ID" value="MBB6164992.1"/>
    <property type="molecule type" value="Genomic_DNA"/>
</dbReference>
<evidence type="ECO:0000313" key="2">
    <source>
        <dbReference type="EMBL" id="MBB6164992.1"/>
    </source>
</evidence>